<dbReference type="GO" id="GO:0003729">
    <property type="term" value="F:mRNA binding"/>
    <property type="evidence" value="ECO:0007669"/>
    <property type="project" value="TreeGrafter"/>
</dbReference>
<dbReference type="GO" id="GO:0005846">
    <property type="term" value="C:nuclear cap binding complex"/>
    <property type="evidence" value="ECO:0007669"/>
    <property type="project" value="InterPro"/>
</dbReference>
<dbReference type="AlphaFoldDB" id="A0A7J0G983"/>
<dbReference type="Pfam" id="PF02854">
    <property type="entry name" value="MIF4G"/>
    <property type="match status" value="1"/>
</dbReference>
<dbReference type="EMBL" id="BJWL01000019">
    <property type="protein sequence ID" value="GFZ07349.1"/>
    <property type="molecule type" value="Genomic_DNA"/>
</dbReference>
<dbReference type="GO" id="GO:0000184">
    <property type="term" value="P:nuclear-transcribed mRNA catabolic process, nonsense-mediated decay"/>
    <property type="evidence" value="ECO:0007669"/>
    <property type="project" value="TreeGrafter"/>
</dbReference>
<proteinExistence type="predicted"/>
<dbReference type="InterPro" id="IPR003890">
    <property type="entry name" value="MIF4G-like_typ-3"/>
</dbReference>
<comment type="caution">
    <text evidence="3">The sequence shown here is derived from an EMBL/GenBank/DDBJ whole genome shotgun (WGS) entry which is preliminary data.</text>
</comment>
<dbReference type="PANTHER" id="PTHR12412:SF2">
    <property type="entry name" value="NUCLEAR CAP-BINDING PROTEIN SUBUNIT 1"/>
    <property type="match status" value="1"/>
</dbReference>
<dbReference type="InterPro" id="IPR027159">
    <property type="entry name" value="CBP80"/>
</dbReference>
<dbReference type="PANTHER" id="PTHR12412">
    <property type="entry name" value="CAP BINDING PROTEIN"/>
    <property type="match status" value="1"/>
</dbReference>
<feature type="domain" description="MIF4G" evidence="2">
    <location>
        <begin position="8"/>
        <end position="205"/>
    </location>
</feature>
<keyword evidence="1" id="KW-0472">Membrane</keyword>
<gene>
    <name evidence="3" type="ORF">Acr_19g0002860</name>
</gene>
<evidence type="ECO:0000313" key="3">
    <source>
        <dbReference type="EMBL" id="GFZ07349.1"/>
    </source>
</evidence>
<accession>A0A7J0G983</accession>
<dbReference type="InterPro" id="IPR016024">
    <property type="entry name" value="ARM-type_fold"/>
</dbReference>
<protein>
    <submittedName>
        <fullName evidence="3">ARM repeat superfamily protein</fullName>
    </submittedName>
</protein>
<keyword evidence="1" id="KW-0812">Transmembrane</keyword>
<dbReference type="GO" id="GO:0006406">
    <property type="term" value="P:mRNA export from nucleus"/>
    <property type="evidence" value="ECO:0007669"/>
    <property type="project" value="InterPro"/>
</dbReference>
<dbReference type="SMART" id="SM00543">
    <property type="entry name" value="MIF4G"/>
    <property type="match status" value="1"/>
</dbReference>
<evidence type="ECO:0000256" key="1">
    <source>
        <dbReference type="SAM" id="Phobius"/>
    </source>
</evidence>
<keyword evidence="1" id="KW-1133">Transmembrane helix</keyword>
<evidence type="ECO:0000313" key="4">
    <source>
        <dbReference type="Proteomes" id="UP000585474"/>
    </source>
</evidence>
<sequence length="227" mass="25352">MSSWKSLLLRIGEKCPEYGVNTDFKDHIETCSSVVRRELEHSGDDILSFLLSCAEQLPHKIPLYGTVVGLLNLENEDFVRQIVETAQTNLQDALNSGNCNNIRILMRFLTAMMCSKVLQPSSLVVVYETLLSSAATIVDEERGNPSWQACADFYITCILSCLPWGGAELVEAYMVIAAFDYLSKGKKEKKRRNLIIGSSSFQATTALIAIFICFFLFSKSIMVFHGI</sequence>
<dbReference type="Gene3D" id="1.25.40.180">
    <property type="match status" value="1"/>
</dbReference>
<dbReference type="SUPFAM" id="SSF48371">
    <property type="entry name" value="ARM repeat"/>
    <property type="match status" value="1"/>
</dbReference>
<name>A0A7J0G983_9ERIC</name>
<organism evidence="3 4">
    <name type="scientific">Actinidia rufa</name>
    <dbReference type="NCBI Taxonomy" id="165716"/>
    <lineage>
        <taxon>Eukaryota</taxon>
        <taxon>Viridiplantae</taxon>
        <taxon>Streptophyta</taxon>
        <taxon>Embryophyta</taxon>
        <taxon>Tracheophyta</taxon>
        <taxon>Spermatophyta</taxon>
        <taxon>Magnoliopsida</taxon>
        <taxon>eudicotyledons</taxon>
        <taxon>Gunneridae</taxon>
        <taxon>Pentapetalae</taxon>
        <taxon>asterids</taxon>
        <taxon>Ericales</taxon>
        <taxon>Actinidiaceae</taxon>
        <taxon>Actinidia</taxon>
    </lineage>
</organism>
<reference evidence="3 4" key="1">
    <citation type="submission" date="2019-07" db="EMBL/GenBank/DDBJ databases">
        <title>De Novo Assembly of kiwifruit Actinidia rufa.</title>
        <authorList>
            <person name="Sugita-Konishi S."/>
            <person name="Sato K."/>
            <person name="Mori E."/>
            <person name="Abe Y."/>
            <person name="Kisaki G."/>
            <person name="Hamano K."/>
            <person name="Suezawa K."/>
            <person name="Otani M."/>
            <person name="Fukuda T."/>
            <person name="Manabe T."/>
            <person name="Gomi K."/>
            <person name="Tabuchi M."/>
            <person name="Akimitsu K."/>
            <person name="Kataoka I."/>
        </authorList>
    </citation>
    <scope>NUCLEOTIDE SEQUENCE [LARGE SCALE GENOMIC DNA]</scope>
    <source>
        <strain evidence="4">cv. Fuchu</strain>
    </source>
</reference>
<dbReference type="GO" id="GO:0000339">
    <property type="term" value="F:RNA cap binding"/>
    <property type="evidence" value="ECO:0007669"/>
    <property type="project" value="InterPro"/>
</dbReference>
<feature type="transmembrane region" description="Helical" evidence="1">
    <location>
        <begin position="194"/>
        <end position="217"/>
    </location>
</feature>
<dbReference type="Proteomes" id="UP000585474">
    <property type="component" value="Unassembled WGS sequence"/>
</dbReference>
<evidence type="ECO:0000259" key="2">
    <source>
        <dbReference type="SMART" id="SM00543"/>
    </source>
</evidence>
<dbReference type="GO" id="GO:0005634">
    <property type="term" value="C:nucleus"/>
    <property type="evidence" value="ECO:0007669"/>
    <property type="project" value="TreeGrafter"/>
</dbReference>
<dbReference type="OrthoDB" id="10252707at2759"/>
<keyword evidence="4" id="KW-1185">Reference proteome</keyword>